<accession>X1I401</accession>
<reference evidence="2" key="1">
    <citation type="journal article" date="2014" name="Front. Microbiol.">
        <title>High frequency of phylogenetically diverse reductive dehalogenase-homologous genes in deep subseafloor sedimentary metagenomes.</title>
        <authorList>
            <person name="Kawai M."/>
            <person name="Futagami T."/>
            <person name="Toyoda A."/>
            <person name="Takaki Y."/>
            <person name="Nishi S."/>
            <person name="Hori S."/>
            <person name="Arai W."/>
            <person name="Tsubouchi T."/>
            <person name="Morono Y."/>
            <person name="Uchiyama I."/>
            <person name="Ito T."/>
            <person name="Fujiyama A."/>
            <person name="Inagaki F."/>
            <person name="Takami H."/>
        </authorList>
    </citation>
    <scope>NUCLEOTIDE SEQUENCE</scope>
    <source>
        <strain evidence="2">Expedition CK06-06</strain>
    </source>
</reference>
<feature type="domain" description="GGDEF" evidence="1">
    <location>
        <begin position="56"/>
        <end position="131"/>
    </location>
</feature>
<name>X1I401_9ZZZZ</name>
<feature type="non-terminal residue" evidence="2">
    <location>
        <position position="131"/>
    </location>
</feature>
<organism evidence="2">
    <name type="scientific">marine sediment metagenome</name>
    <dbReference type="NCBI Taxonomy" id="412755"/>
    <lineage>
        <taxon>unclassified sequences</taxon>
        <taxon>metagenomes</taxon>
        <taxon>ecological metagenomes</taxon>
    </lineage>
</organism>
<proteinExistence type="predicted"/>
<sequence length="131" mass="15115">MLIELLYILLKILQILLIKEQQARENFIHDLISGRMGNDPDLFITRGQIVGYDILIPRVALVMDIYQFEKTAKQSLWTFKGLKEGEIYLQRLKNDVLKTIQGIFVDTPQEIASYTGGDRFVVLKTINLKDS</sequence>
<dbReference type="AlphaFoldDB" id="X1I401"/>
<gene>
    <name evidence="2" type="ORF">S03H2_65684</name>
</gene>
<evidence type="ECO:0000259" key="1">
    <source>
        <dbReference type="PROSITE" id="PS50887"/>
    </source>
</evidence>
<comment type="caution">
    <text evidence="2">The sequence shown here is derived from an EMBL/GenBank/DDBJ whole genome shotgun (WGS) entry which is preliminary data.</text>
</comment>
<evidence type="ECO:0000313" key="2">
    <source>
        <dbReference type="EMBL" id="GAH76442.1"/>
    </source>
</evidence>
<dbReference type="EMBL" id="BARU01042798">
    <property type="protein sequence ID" value="GAH76442.1"/>
    <property type="molecule type" value="Genomic_DNA"/>
</dbReference>
<protein>
    <recommendedName>
        <fullName evidence="1">GGDEF domain-containing protein</fullName>
    </recommendedName>
</protein>
<dbReference type="InterPro" id="IPR000160">
    <property type="entry name" value="GGDEF_dom"/>
</dbReference>
<dbReference type="PROSITE" id="PS50887">
    <property type="entry name" value="GGDEF"/>
    <property type="match status" value="1"/>
</dbReference>